<keyword evidence="1" id="KW-1133">Transmembrane helix</keyword>
<accession>A0A645I7V1</accession>
<comment type="caution">
    <text evidence="2">The sequence shown here is derived from an EMBL/GenBank/DDBJ whole genome shotgun (WGS) entry which is preliminary data.</text>
</comment>
<sequence length="160" mass="19335">MYPRSCSIYTIFGAILSIYLISSPILLFIYLLLDGKLKESKDFIIILVYLIFHITASVYLLILDLKLIRKKIYFEYSTEYIKFYDMWKCTTISLKDVESIKKISRYRRFDSIIINSRLAKENKVQFPIVWFYKEDLIAFLDFIRKYNNKHRKIIIDVRIQ</sequence>
<evidence type="ECO:0000256" key="1">
    <source>
        <dbReference type="SAM" id="Phobius"/>
    </source>
</evidence>
<feature type="transmembrane region" description="Helical" evidence="1">
    <location>
        <begin position="43"/>
        <end position="63"/>
    </location>
</feature>
<proteinExistence type="predicted"/>
<feature type="transmembrane region" description="Helical" evidence="1">
    <location>
        <begin position="7"/>
        <end position="31"/>
    </location>
</feature>
<dbReference type="AlphaFoldDB" id="A0A645I7V1"/>
<keyword evidence="1" id="KW-0812">Transmembrane</keyword>
<name>A0A645I7V1_9ZZZZ</name>
<protein>
    <submittedName>
        <fullName evidence="2">Uncharacterized protein</fullName>
    </submittedName>
</protein>
<reference evidence="2" key="1">
    <citation type="submission" date="2019-08" db="EMBL/GenBank/DDBJ databases">
        <authorList>
            <person name="Kucharzyk K."/>
            <person name="Murdoch R.W."/>
            <person name="Higgins S."/>
            <person name="Loffler F."/>
        </authorList>
    </citation>
    <scope>NUCLEOTIDE SEQUENCE</scope>
</reference>
<keyword evidence="1" id="KW-0472">Membrane</keyword>
<dbReference type="EMBL" id="VSSQ01108890">
    <property type="protein sequence ID" value="MPN47415.1"/>
    <property type="molecule type" value="Genomic_DNA"/>
</dbReference>
<evidence type="ECO:0000313" key="2">
    <source>
        <dbReference type="EMBL" id="MPN47415.1"/>
    </source>
</evidence>
<gene>
    <name evidence="2" type="ORF">SDC9_195017</name>
</gene>
<organism evidence="2">
    <name type="scientific">bioreactor metagenome</name>
    <dbReference type="NCBI Taxonomy" id="1076179"/>
    <lineage>
        <taxon>unclassified sequences</taxon>
        <taxon>metagenomes</taxon>
        <taxon>ecological metagenomes</taxon>
    </lineage>
</organism>